<feature type="domain" description="RNase H type-1" evidence="1">
    <location>
        <begin position="39"/>
        <end position="134"/>
    </location>
</feature>
<gene>
    <name evidence="2" type="ORF">MERR_LOCUS17197</name>
</gene>
<dbReference type="GO" id="GO:0003676">
    <property type="term" value="F:nucleic acid binding"/>
    <property type="evidence" value="ECO:0007669"/>
    <property type="project" value="InterPro"/>
</dbReference>
<evidence type="ECO:0000313" key="3">
    <source>
        <dbReference type="Proteomes" id="UP000467841"/>
    </source>
</evidence>
<dbReference type="GO" id="GO:0004523">
    <property type="term" value="F:RNA-DNA hybrid ribonuclease activity"/>
    <property type="evidence" value="ECO:0007669"/>
    <property type="project" value="InterPro"/>
</dbReference>
<name>A0A6D2IPV8_9BRAS</name>
<protein>
    <recommendedName>
        <fullName evidence="1">RNase H type-1 domain-containing protein</fullName>
    </recommendedName>
</protein>
<dbReference type="InterPro" id="IPR036397">
    <property type="entry name" value="RNaseH_sf"/>
</dbReference>
<dbReference type="OrthoDB" id="1306118at2759"/>
<dbReference type="EMBL" id="CACVBM020001088">
    <property type="protein sequence ID" value="CAA7029962.1"/>
    <property type="molecule type" value="Genomic_DNA"/>
</dbReference>
<keyword evidence="3" id="KW-1185">Reference proteome</keyword>
<accession>A0A6D2IPV8</accession>
<dbReference type="InterPro" id="IPR002156">
    <property type="entry name" value="RNaseH_domain"/>
</dbReference>
<comment type="caution">
    <text evidence="2">The sequence shown here is derived from an EMBL/GenBank/DDBJ whole genome shotgun (WGS) entry which is preliminary data.</text>
</comment>
<organism evidence="2 3">
    <name type="scientific">Microthlaspi erraticum</name>
    <dbReference type="NCBI Taxonomy" id="1685480"/>
    <lineage>
        <taxon>Eukaryota</taxon>
        <taxon>Viridiplantae</taxon>
        <taxon>Streptophyta</taxon>
        <taxon>Embryophyta</taxon>
        <taxon>Tracheophyta</taxon>
        <taxon>Spermatophyta</taxon>
        <taxon>Magnoliopsida</taxon>
        <taxon>eudicotyledons</taxon>
        <taxon>Gunneridae</taxon>
        <taxon>Pentapetalae</taxon>
        <taxon>rosids</taxon>
        <taxon>malvids</taxon>
        <taxon>Brassicales</taxon>
        <taxon>Brassicaceae</taxon>
        <taxon>Coluteocarpeae</taxon>
        <taxon>Microthlaspi</taxon>
    </lineage>
</organism>
<evidence type="ECO:0000259" key="1">
    <source>
        <dbReference type="Pfam" id="PF13456"/>
    </source>
</evidence>
<dbReference type="AlphaFoldDB" id="A0A6D2IPV8"/>
<dbReference type="Gene3D" id="3.30.420.10">
    <property type="entry name" value="Ribonuclease H-like superfamily/Ribonuclease H"/>
    <property type="match status" value="1"/>
</dbReference>
<dbReference type="Proteomes" id="UP000467841">
    <property type="component" value="Unassembled WGS sequence"/>
</dbReference>
<proteinExistence type="predicted"/>
<dbReference type="Pfam" id="PF13456">
    <property type="entry name" value="RVT_3"/>
    <property type="match status" value="1"/>
</dbReference>
<sequence>MSFFSDAVRNGAYEDGTSSKFYTTRRMVPNRWVVEGHKMSSGISLVYFDPGSGLTLVGASKLRRGLYPLQIELEALVLAMQSMLVHNKRQMNFQTDCSDLVKIMSKPDEWRSEFSLKMEKCRRKFQAFSLTHIPMKRKHEDGQVSTKCSRSAL</sequence>
<evidence type="ECO:0000313" key="2">
    <source>
        <dbReference type="EMBL" id="CAA7029962.1"/>
    </source>
</evidence>
<reference evidence="2" key="1">
    <citation type="submission" date="2020-01" db="EMBL/GenBank/DDBJ databases">
        <authorList>
            <person name="Mishra B."/>
        </authorList>
    </citation>
    <scope>NUCLEOTIDE SEQUENCE [LARGE SCALE GENOMIC DNA]</scope>
</reference>